<feature type="transmembrane region" description="Helical" evidence="1">
    <location>
        <begin position="6"/>
        <end position="30"/>
    </location>
</feature>
<feature type="transmembrane region" description="Helical" evidence="1">
    <location>
        <begin position="236"/>
        <end position="259"/>
    </location>
</feature>
<keyword evidence="1" id="KW-0812">Transmembrane</keyword>
<feature type="transmembrane region" description="Helical" evidence="1">
    <location>
        <begin position="183"/>
        <end position="205"/>
    </location>
</feature>
<dbReference type="RefSeq" id="WP_016189348.1">
    <property type="nucleotide sequence ID" value="NZ_AOSG01000086.1"/>
</dbReference>
<keyword evidence="4" id="KW-1185">Reference proteome</keyword>
<evidence type="ECO:0000256" key="1">
    <source>
        <dbReference type="SAM" id="Phobius"/>
    </source>
</evidence>
<evidence type="ECO:0000259" key="2">
    <source>
        <dbReference type="Pfam" id="PF04892"/>
    </source>
</evidence>
<organism evidence="3 4">
    <name type="scientific">Thermobifida fusca TM51</name>
    <dbReference type="NCBI Taxonomy" id="1169414"/>
    <lineage>
        <taxon>Bacteria</taxon>
        <taxon>Bacillati</taxon>
        <taxon>Actinomycetota</taxon>
        <taxon>Actinomycetes</taxon>
        <taxon>Streptosporangiales</taxon>
        <taxon>Nocardiopsidaceae</taxon>
        <taxon>Thermobifida</taxon>
    </lineage>
</organism>
<dbReference type="Proteomes" id="UP000014184">
    <property type="component" value="Unassembled WGS sequence"/>
</dbReference>
<evidence type="ECO:0000313" key="4">
    <source>
        <dbReference type="Proteomes" id="UP000014184"/>
    </source>
</evidence>
<dbReference type="InterPro" id="IPR006976">
    <property type="entry name" value="VanZ-like"/>
</dbReference>
<dbReference type="Pfam" id="PF04892">
    <property type="entry name" value="VanZ"/>
    <property type="match status" value="1"/>
</dbReference>
<protein>
    <recommendedName>
        <fullName evidence="2">VanZ-like domain-containing protein</fullName>
    </recommendedName>
</protein>
<name>A0A9P2T7K6_THEFU</name>
<sequence>MWQVLFYVTPITVGIALVILGVSAVVVARWNRRSPRLFPREARWLLGTAAAMYLLILGGPLLGWDKVGTTGWGITWNPLSAYEELRQRTLASEGAYLALGPSAEETVYYGARELSPEELEQARREVDPGDAAYYRYPTTDGRIVWIDAYGHDVDLDKRAELEAVPPPPVRTEPSAGLIVEEKIVNALLFVPIGILAFAAFSSWWARLTTGPGLSLAIETVQWAMAAGRTADTGDLLVNTVGSAIGVAMTAFASLCLGFFHREGARHHSPVIAGEDSLPV</sequence>
<keyword evidence="1" id="KW-0472">Membrane</keyword>
<reference evidence="3 4" key="1">
    <citation type="journal article" date="2013" name="Genome Announc.">
        <title>Draft Genome Sequence of the Lignocellulose Decomposer Thermobifida fusca Strain TM51.</title>
        <authorList>
            <person name="Toth A."/>
            <person name="Barna T."/>
            <person name="Nagy I."/>
            <person name="Horvath B."/>
            <person name="Nagy I."/>
            <person name="Tancsics A."/>
            <person name="Kriszt B."/>
            <person name="Baka E."/>
            <person name="Fekete C."/>
            <person name="Kukolya J."/>
        </authorList>
    </citation>
    <scope>NUCLEOTIDE SEQUENCE [LARGE SCALE GENOMIC DNA]</scope>
    <source>
        <strain evidence="3 4">TM51</strain>
    </source>
</reference>
<feature type="transmembrane region" description="Helical" evidence="1">
    <location>
        <begin position="42"/>
        <end position="62"/>
    </location>
</feature>
<gene>
    <name evidence="3" type="ORF">TM51_14721</name>
</gene>
<feature type="domain" description="VanZ-like" evidence="2">
    <location>
        <begin position="181"/>
        <end position="250"/>
    </location>
</feature>
<evidence type="ECO:0000313" key="3">
    <source>
        <dbReference type="EMBL" id="EOR70010.1"/>
    </source>
</evidence>
<dbReference type="EMBL" id="AOSG01000086">
    <property type="protein sequence ID" value="EOR70010.1"/>
    <property type="molecule type" value="Genomic_DNA"/>
</dbReference>
<comment type="caution">
    <text evidence="3">The sequence shown here is derived from an EMBL/GenBank/DDBJ whole genome shotgun (WGS) entry which is preliminary data.</text>
</comment>
<keyword evidence="1" id="KW-1133">Transmembrane helix</keyword>
<dbReference type="AlphaFoldDB" id="A0A9P2T7K6"/>
<accession>A0A9P2T7K6</accession>
<proteinExistence type="predicted"/>